<dbReference type="RefSeq" id="XP_003244209.1">
    <property type="nucleotide sequence ID" value="XM_003244161.3"/>
</dbReference>
<dbReference type="CTD" id="1325"/>
<dbReference type="PROSITE" id="PS50082">
    <property type="entry name" value="WD_REPEATS_2"/>
    <property type="match status" value="1"/>
</dbReference>
<protein>
    <recommendedName>
        <fullName evidence="6">WD repeat-containing protein 55 homolog</fullName>
    </recommendedName>
</protein>
<dbReference type="InterPro" id="IPR015943">
    <property type="entry name" value="WD40/YVTN_repeat-like_dom_sf"/>
</dbReference>
<reference evidence="4" key="2">
    <citation type="submission" date="2022-06" db="UniProtKB">
        <authorList>
            <consortium name="EnsemblMetazoa"/>
        </authorList>
    </citation>
    <scope>IDENTIFICATION</scope>
</reference>
<evidence type="ECO:0000256" key="1">
    <source>
        <dbReference type="ARBA" id="ARBA00022574"/>
    </source>
</evidence>
<dbReference type="GO" id="GO:0031145">
    <property type="term" value="P:anaphase-promoting complex-dependent catabolic process"/>
    <property type="evidence" value="ECO:0007669"/>
    <property type="project" value="TreeGrafter"/>
</dbReference>
<evidence type="ECO:0000256" key="3">
    <source>
        <dbReference type="PROSITE-ProRule" id="PRU00221"/>
    </source>
</evidence>
<dbReference type="GeneID" id="100575309"/>
<keyword evidence="2" id="KW-0677">Repeat</keyword>
<dbReference type="PANTHER" id="PTHR19918">
    <property type="entry name" value="CELL DIVISION CYCLE 20 CDC20 FIZZY -RELATED"/>
    <property type="match status" value="1"/>
</dbReference>
<dbReference type="GO" id="GO:0005680">
    <property type="term" value="C:anaphase-promoting complex"/>
    <property type="evidence" value="ECO:0007669"/>
    <property type="project" value="TreeGrafter"/>
</dbReference>
<dbReference type="GO" id="GO:0010997">
    <property type="term" value="F:anaphase-promoting complex binding"/>
    <property type="evidence" value="ECO:0007669"/>
    <property type="project" value="InterPro"/>
</dbReference>
<dbReference type="AlphaFoldDB" id="A0A8R2AB36"/>
<dbReference type="PANTHER" id="PTHR19918:SF52">
    <property type="entry name" value="PROTEIN CORTEX"/>
    <property type="match status" value="1"/>
</dbReference>
<name>A0A8R2AB36_ACYPI</name>
<dbReference type="PROSITE" id="PS50294">
    <property type="entry name" value="WD_REPEATS_REGION"/>
    <property type="match status" value="1"/>
</dbReference>
<keyword evidence="1 3" id="KW-0853">WD repeat</keyword>
<dbReference type="SUPFAM" id="SSF82171">
    <property type="entry name" value="DPP6 N-terminal domain-like"/>
    <property type="match status" value="1"/>
</dbReference>
<evidence type="ECO:0008006" key="6">
    <source>
        <dbReference type="Google" id="ProtNLM"/>
    </source>
</evidence>
<dbReference type="InterPro" id="IPR001680">
    <property type="entry name" value="WD40_rpt"/>
</dbReference>
<keyword evidence="5" id="KW-1185">Reference proteome</keyword>
<proteinExistence type="predicted"/>
<dbReference type="GO" id="GO:1905786">
    <property type="term" value="P:positive regulation of anaphase-promoting complex-dependent catabolic process"/>
    <property type="evidence" value="ECO:0007669"/>
    <property type="project" value="TreeGrafter"/>
</dbReference>
<dbReference type="OrthoDB" id="10263272at2759"/>
<evidence type="ECO:0000256" key="2">
    <source>
        <dbReference type="ARBA" id="ARBA00022737"/>
    </source>
</evidence>
<dbReference type="KEGG" id="api:100575309"/>
<evidence type="ECO:0000313" key="5">
    <source>
        <dbReference type="Proteomes" id="UP000007819"/>
    </source>
</evidence>
<dbReference type="EnsemblMetazoa" id="XM_003244161.4">
    <property type="protein sequence ID" value="XP_003244209.1"/>
    <property type="gene ID" value="LOC100575309"/>
</dbReference>
<dbReference type="GO" id="GO:1990757">
    <property type="term" value="F:ubiquitin ligase activator activity"/>
    <property type="evidence" value="ECO:0007669"/>
    <property type="project" value="TreeGrafter"/>
</dbReference>
<organism evidence="4 5">
    <name type="scientific">Acyrthosiphon pisum</name>
    <name type="common">Pea aphid</name>
    <dbReference type="NCBI Taxonomy" id="7029"/>
    <lineage>
        <taxon>Eukaryota</taxon>
        <taxon>Metazoa</taxon>
        <taxon>Ecdysozoa</taxon>
        <taxon>Arthropoda</taxon>
        <taxon>Hexapoda</taxon>
        <taxon>Insecta</taxon>
        <taxon>Pterygota</taxon>
        <taxon>Neoptera</taxon>
        <taxon>Paraneoptera</taxon>
        <taxon>Hemiptera</taxon>
        <taxon>Sternorrhyncha</taxon>
        <taxon>Aphidomorpha</taxon>
        <taxon>Aphidoidea</taxon>
        <taxon>Aphididae</taxon>
        <taxon>Macrosiphini</taxon>
        <taxon>Acyrthosiphon</taxon>
    </lineage>
</organism>
<sequence length="693" mass="78521">MFKYNQGRDRFVPDRHRSPYSFYSVHHTAENHQYDCVSNNSFDEPGSTDFLEPFECERQQEQQHRSFRQLQSYMSLDFIGGHLLRDVLNKRKHGTDEADLMTIYRDANMTWPIRMVSQRRLARKFNHATSKSLVADLLLDMPNLSNDWMTKILDWSSTGYLTAAIQSSIHLWSSQTQSVQYTIAAVDAHDPTQTEGGATKTTIGCLKWDVQGEKLGYSFTVGRGEDSSFDSSGDSSGPGDSSLLERILLGDGGLGDSSLLERMNAYAARDQRLLSEQDDPDVTYRSPAINASADDTYQQIPRRINNAIKNTGHVKVWLLNAPNDKTNNEQKTSSCGCVTDDTCQWIYGCRIIVMDWLANGHVLVTGCTRATVTFFRYDFAQKKLITTRIIRRIEKYSVISCLQVSQDKWSRHLAVATHSQQSCVLKVWRIEDPLELCPHYDQRLDSSINVTETLTDRYDSKQNGRAKWLIKAFAWHPWKHALMCYAVTAVPQDGAQMYINRKCPSWFVLANACKGQVLKRVEQTASNCCPTVDIMHVNTHSMTFSRLTGELLLSATTVYNVRYNAYSAPVLVEKNSVVVMHALDRIVETLSSSHTDRGLFFAWSPDGKRIALTSSDESLRIWNFWPTSNVQKTSNNCPPHVYTTNATYAVTSAHFAEDGDLSNSNYRLLHNRSSQNSQSAMSELSFDAARIIK</sequence>
<reference evidence="5" key="1">
    <citation type="submission" date="2010-06" db="EMBL/GenBank/DDBJ databases">
        <authorList>
            <person name="Jiang H."/>
            <person name="Abraham K."/>
            <person name="Ali S."/>
            <person name="Alsbrooks S.L."/>
            <person name="Anim B.N."/>
            <person name="Anosike U.S."/>
            <person name="Attaway T."/>
            <person name="Bandaranaike D.P."/>
            <person name="Battles P.K."/>
            <person name="Bell S.N."/>
            <person name="Bell A.V."/>
            <person name="Beltran B."/>
            <person name="Bickham C."/>
            <person name="Bustamante Y."/>
            <person name="Caleb T."/>
            <person name="Canada A."/>
            <person name="Cardenas V."/>
            <person name="Carter K."/>
            <person name="Chacko J."/>
            <person name="Chandrabose M.N."/>
            <person name="Chavez D."/>
            <person name="Chavez A."/>
            <person name="Chen L."/>
            <person name="Chu H.-S."/>
            <person name="Claassen K.J."/>
            <person name="Cockrell R."/>
            <person name="Collins M."/>
            <person name="Cooper J.A."/>
            <person name="Cree A."/>
            <person name="Curry S.M."/>
            <person name="Da Y."/>
            <person name="Dao M.D."/>
            <person name="Das B."/>
            <person name="Davila M.-L."/>
            <person name="Davy-Carroll L."/>
            <person name="Denson S."/>
            <person name="Dinh H."/>
            <person name="Ebong V.E."/>
            <person name="Edwards J.R."/>
            <person name="Egan A."/>
            <person name="El-Daye J."/>
            <person name="Escobedo L."/>
            <person name="Fernandez S."/>
            <person name="Fernando P.R."/>
            <person name="Flagg N."/>
            <person name="Forbes L.D."/>
            <person name="Fowler R.G."/>
            <person name="Fu Q."/>
            <person name="Gabisi R.A."/>
            <person name="Ganer J."/>
            <person name="Garbino Pronczuk A."/>
            <person name="Garcia R.M."/>
            <person name="Garner T."/>
            <person name="Garrett T.E."/>
            <person name="Gonzalez D.A."/>
            <person name="Hamid H."/>
            <person name="Hawkins E.S."/>
            <person name="Hirani K."/>
            <person name="Hogues M.E."/>
            <person name="Hollins B."/>
            <person name="Hsiao C.-H."/>
            <person name="Jabil R."/>
            <person name="James M.L."/>
            <person name="Jhangiani S.N."/>
            <person name="Johnson B."/>
            <person name="Johnson Q."/>
            <person name="Joshi V."/>
            <person name="Kalu J.B."/>
            <person name="Kam C."/>
            <person name="Kashfia A."/>
            <person name="Keebler J."/>
            <person name="Kisamo H."/>
            <person name="Kovar C.L."/>
            <person name="Lago L.A."/>
            <person name="Lai C.-Y."/>
            <person name="Laidlaw J."/>
            <person name="Lara F."/>
            <person name="Le T.-K."/>
            <person name="Lee S.L."/>
            <person name="Legall F.H."/>
            <person name="Lemon S.J."/>
            <person name="Lewis L.R."/>
            <person name="Li B."/>
            <person name="Liu Y."/>
            <person name="Liu Y.-S."/>
            <person name="Lopez J."/>
            <person name="Lozado R.J."/>
            <person name="Lu J."/>
            <person name="Madu R.C."/>
            <person name="Maheshwari M."/>
            <person name="Maheshwari R."/>
            <person name="Malloy K."/>
            <person name="Martinez E."/>
            <person name="Mathew T."/>
            <person name="Mercado I.C."/>
            <person name="Mercado C."/>
            <person name="Meyer B."/>
            <person name="Montgomery K."/>
            <person name="Morgan M.B."/>
            <person name="Munidasa M."/>
            <person name="Nazareth L.V."/>
            <person name="Nelson J."/>
            <person name="Ng B.M."/>
            <person name="Nguyen N.B."/>
            <person name="Nguyen P.Q."/>
            <person name="Nguyen T."/>
            <person name="Obregon M."/>
            <person name="Okwuonu G.O."/>
            <person name="Onwere C.G."/>
            <person name="Orozco G."/>
            <person name="Parra A."/>
            <person name="Patel S."/>
            <person name="Patil S."/>
            <person name="Perez A."/>
            <person name="Perez Y."/>
            <person name="Pham C."/>
            <person name="Primus E.L."/>
            <person name="Pu L.-L."/>
            <person name="Puazo M."/>
            <person name="Qin X."/>
            <person name="Quiroz J.B."/>
            <person name="Reese J."/>
            <person name="Richards S."/>
            <person name="Rives C.M."/>
            <person name="Robberts R."/>
            <person name="Ruiz S.J."/>
            <person name="Ruiz M.J."/>
            <person name="Santibanez J."/>
            <person name="Schneider B.W."/>
            <person name="Sisson I."/>
            <person name="Smith M."/>
            <person name="Sodergren E."/>
            <person name="Song X.-Z."/>
            <person name="Song B.B."/>
            <person name="Summersgill H."/>
            <person name="Thelus R."/>
            <person name="Thornton R.D."/>
            <person name="Trejos Z.Y."/>
            <person name="Usmani K."/>
            <person name="Vattathil S."/>
            <person name="Villasana D."/>
            <person name="Walker D.L."/>
            <person name="Wang S."/>
            <person name="Wang K."/>
            <person name="White C.S."/>
            <person name="Williams A.C."/>
            <person name="Williamson J."/>
            <person name="Wilson K."/>
            <person name="Woghiren I.O."/>
            <person name="Woodworth J.R."/>
            <person name="Worley K.C."/>
            <person name="Wright R.A."/>
            <person name="Wu W."/>
            <person name="Young L."/>
            <person name="Zhang L."/>
            <person name="Zhang J."/>
            <person name="Zhu Y."/>
            <person name="Muzny D.M."/>
            <person name="Weinstock G."/>
            <person name="Gibbs R.A."/>
        </authorList>
    </citation>
    <scope>NUCLEOTIDE SEQUENCE [LARGE SCALE GENOMIC DNA]</scope>
    <source>
        <strain evidence="5">LSR1</strain>
    </source>
</reference>
<dbReference type="SMART" id="SM00320">
    <property type="entry name" value="WD40"/>
    <property type="match status" value="3"/>
</dbReference>
<evidence type="ECO:0000313" key="4">
    <source>
        <dbReference type="EnsemblMetazoa" id="XP_003244209.1"/>
    </source>
</evidence>
<dbReference type="Gene3D" id="2.130.10.10">
    <property type="entry name" value="YVTN repeat-like/Quinoprotein amine dehydrogenase"/>
    <property type="match status" value="3"/>
</dbReference>
<feature type="repeat" description="WD" evidence="3">
    <location>
        <begin position="591"/>
        <end position="623"/>
    </location>
</feature>
<dbReference type="InterPro" id="IPR033010">
    <property type="entry name" value="Cdc20/Fizzy"/>
</dbReference>
<accession>A0A8R2AB36</accession>
<dbReference type="Proteomes" id="UP000007819">
    <property type="component" value="Chromosome X"/>
</dbReference>